<evidence type="ECO:0000259" key="8">
    <source>
        <dbReference type="PROSITE" id="PS50279"/>
    </source>
</evidence>
<evidence type="ECO:0000313" key="9">
    <source>
        <dbReference type="EMBL" id="MXU89456.1"/>
    </source>
</evidence>
<proteinExistence type="predicted"/>
<accession>A0A6B0UIA2</accession>
<evidence type="ECO:0000256" key="1">
    <source>
        <dbReference type="ARBA" id="ARBA00004613"/>
    </source>
</evidence>
<evidence type="ECO:0000256" key="7">
    <source>
        <dbReference type="SAM" id="SignalP"/>
    </source>
</evidence>
<name>A0A6B0UIA2_IXORI</name>
<feature type="domain" description="BPTI/Kunitz inhibitor" evidence="8">
    <location>
        <begin position="31"/>
        <end position="81"/>
    </location>
</feature>
<dbReference type="SUPFAM" id="SSF57362">
    <property type="entry name" value="BPTI-like"/>
    <property type="match status" value="1"/>
</dbReference>
<dbReference type="SMART" id="SM00131">
    <property type="entry name" value="KU"/>
    <property type="match status" value="1"/>
</dbReference>
<keyword evidence="3" id="KW-0800">Toxin</keyword>
<dbReference type="PANTHER" id="PTHR10083">
    <property type="entry name" value="KUNITZ-TYPE PROTEASE INHIBITOR-RELATED"/>
    <property type="match status" value="1"/>
</dbReference>
<dbReference type="InterPro" id="IPR002223">
    <property type="entry name" value="Kunitz_BPTI"/>
</dbReference>
<feature type="signal peptide" evidence="7">
    <location>
        <begin position="1"/>
        <end position="19"/>
    </location>
</feature>
<dbReference type="PANTHER" id="PTHR10083:SF217">
    <property type="entry name" value="BOOPHILIN-H2"/>
    <property type="match status" value="1"/>
</dbReference>
<evidence type="ECO:0000256" key="3">
    <source>
        <dbReference type="ARBA" id="ARBA00022656"/>
    </source>
</evidence>
<dbReference type="Pfam" id="PF00014">
    <property type="entry name" value="Kunitz_BPTI"/>
    <property type="match status" value="1"/>
</dbReference>
<dbReference type="GO" id="GO:0005615">
    <property type="term" value="C:extracellular space"/>
    <property type="evidence" value="ECO:0007669"/>
    <property type="project" value="TreeGrafter"/>
</dbReference>
<comment type="subcellular location">
    <subcellularLocation>
        <location evidence="1">Secreted</location>
    </subcellularLocation>
</comment>
<feature type="chain" id="PRO_5025666505" evidence="7">
    <location>
        <begin position="20"/>
        <end position="108"/>
    </location>
</feature>
<reference evidence="9" key="1">
    <citation type="submission" date="2019-12" db="EMBL/GenBank/DDBJ databases">
        <title>An insight into the sialome of adult female Ixodes ricinus ticks feeding for 6 days.</title>
        <authorList>
            <person name="Perner J."/>
            <person name="Ribeiro J.M.C."/>
        </authorList>
    </citation>
    <scope>NUCLEOTIDE SEQUENCE</scope>
    <source>
        <strain evidence="9">Semi-engorged</strain>
        <tissue evidence="9">Salivary glands</tissue>
    </source>
</reference>
<dbReference type="InterPro" id="IPR036880">
    <property type="entry name" value="Kunitz_BPTI_sf"/>
</dbReference>
<dbReference type="PROSITE" id="PS50279">
    <property type="entry name" value="BPTI_KUNITZ_2"/>
    <property type="match status" value="1"/>
</dbReference>
<keyword evidence="7" id="KW-0732">Signal</keyword>
<protein>
    <submittedName>
        <fullName evidence="9">Putative kunitz</fullName>
    </submittedName>
</protein>
<evidence type="ECO:0000256" key="4">
    <source>
        <dbReference type="ARBA" id="ARBA00022690"/>
    </source>
</evidence>
<keyword evidence="5" id="KW-0722">Serine protease inhibitor</keyword>
<dbReference type="GO" id="GO:0004867">
    <property type="term" value="F:serine-type endopeptidase inhibitor activity"/>
    <property type="evidence" value="ECO:0007669"/>
    <property type="project" value="UniProtKB-KW"/>
</dbReference>
<sequence length="108" mass="12524">MQLLFAVALVILACIVVETARKERPRMPSRCRQRPGEGRCRAYLAVYFYNNTKRRCQKFHERGCPFEGNGFRDMEECRTICEGPQDSFRQPPGRVGYITRIDCACVEV</sequence>
<keyword evidence="6" id="KW-1015">Disulfide bond</keyword>
<dbReference type="InterPro" id="IPR050098">
    <property type="entry name" value="TFPI/VKTCI-like"/>
</dbReference>
<organism evidence="9">
    <name type="scientific">Ixodes ricinus</name>
    <name type="common">Common tick</name>
    <name type="synonym">Acarus ricinus</name>
    <dbReference type="NCBI Taxonomy" id="34613"/>
    <lineage>
        <taxon>Eukaryota</taxon>
        <taxon>Metazoa</taxon>
        <taxon>Ecdysozoa</taxon>
        <taxon>Arthropoda</taxon>
        <taxon>Chelicerata</taxon>
        <taxon>Arachnida</taxon>
        <taxon>Acari</taxon>
        <taxon>Parasitiformes</taxon>
        <taxon>Ixodida</taxon>
        <taxon>Ixodoidea</taxon>
        <taxon>Ixodidae</taxon>
        <taxon>Ixodinae</taxon>
        <taxon>Ixodes</taxon>
    </lineage>
</organism>
<evidence type="ECO:0000256" key="6">
    <source>
        <dbReference type="ARBA" id="ARBA00023157"/>
    </source>
</evidence>
<dbReference type="InterPro" id="IPR020901">
    <property type="entry name" value="Prtase_inh_Kunz-CS"/>
</dbReference>
<evidence type="ECO:0000256" key="5">
    <source>
        <dbReference type="ARBA" id="ARBA00022900"/>
    </source>
</evidence>
<keyword evidence="2" id="KW-0964">Secreted</keyword>
<dbReference type="EMBL" id="GIFC01007373">
    <property type="protein sequence ID" value="MXU89456.1"/>
    <property type="molecule type" value="Transcribed_RNA"/>
</dbReference>
<keyword evidence="4" id="KW-0646">Protease inhibitor</keyword>
<dbReference type="Gene3D" id="4.10.410.10">
    <property type="entry name" value="Pancreatic trypsin inhibitor Kunitz domain"/>
    <property type="match status" value="1"/>
</dbReference>
<evidence type="ECO:0000256" key="2">
    <source>
        <dbReference type="ARBA" id="ARBA00022525"/>
    </source>
</evidence>
<dbReference type="AlphaFoldDB" id="A0A6B0UIA2"/>
<dbReference type="PROSITE" id="PS00280">
    <property type="entry name" value="BPTI_KUNITZ_1"/>
    <property type="match status" value="1"/>
</dbReference>